<dbReference type="EMBL" id="METQ01000009">
    <property type="protein sequence ID" value="OGC09936.1"/>
    <property type="molecule type" value="Genomic_DNA"/>
</dbReference>
<organism evidence="2 3">
    <name type="scientific">candidate division WOR-1 bacterium RIFCSPLOWO2_12_FULL_45_9</name>
    <dbReference type="NCBI Taxonomy" id="1802568"/>
    <lineage>
        <taxon>Bacteria</taxon>
        <taxon>Bacillati</taxon>
        <taxon>Saganbacteria</taxon>
    </lineage>
</organism>
<feature type="transmembrane region" description="Helical" evidence="1">
    <location>
        <begin position="7"/>
        <end position="31"/>
    </location>
</feature>
<accession>A0A1F4RP86</accession>
<protein>
    <submittedName>
        <fullName evidence="2">Uncharacterized protein</fullName>
    </submittedName>
</protein>
<sequence length="518" mass="59733">MIISKKIALFLLRLIRFASFLVPFVVLAWLLEQYFAFDGKLVIPYSFEKEQKGQQQLITEFGPSDRLLPPETRLADGVTYRRLREEPVYFRVRMPRLYEKVRVDMMYANREQPLVEIGLARGSKEQFSFDFQPLQNTFIDRSLAGKTHLSFAVTDVAQQLHLLQREPLFFRTEDFVNQFTAHPEYKVAVYNTSFYPRIQLSDYTPTDSRLEISSALRGRHEFFTYIKNEALDVRFTWQDVNRTFGGDQVRIQLWDGTALISEAAYQDDNVFEASGVVSEKQNGGLQQSSLAEGVYKIIFEASDDIIIREVSTAQRYFVVNQHLYLVDNVDLQSQLLDLSLSPTELTTNVSGLSARTAHDSGLQTLNIHGIPFAITLPGRLHEWNDQLFALPEIRSITIPLNDVEIFGNGFFAFTKESFFDPDGSVQRLTPNIDFENMDFLLYADYASPLQIGPWTRTTAQYDIRKEHLQENNSLYFILSAPGIANISSDILIRDFTITLEKAPFSWRDIIRRFSFYVP</sequence>
<evidence type="ECO:0000313" key="2">
    <source>
        <dbReference type="EMBL" id="OGC09936.1"/>
    </source>
</evidence>
<evidence type="ECO:0000313" key="3">
    <source>
        <dbReference type="Proteomes" id="UP000179095"/>
    </source>
</evidence>
<dbReference type="AlphaFoldDB" id="A0A1F4RP86"/>
<proteinExistence type="predicted"/>
<keyword evidence="1" id="KW-1133">Transmembrane helix</keyword>
<gene>
    <name evidence="2" type="ORF">A3F86_04130</name>
</gene>
<dbReference type="STRING" id="1802568.A3F86_04130"/>
<keyword evidence="1" id="KW-0472">Membrane</keyword>
<reference evidence="2 3" key="1">
    <citation type="journal article" date="2016" name="Nat. Commun.">
        <title>Thousands of microbial genomes shed light on interconnected biogeochemical processes in an aquifer system.</title>
        <authorList>
            <person name="Anantharaman K."/>
            <person name="Brown C.T."/>
            <person name="Hug L.A."/>
            <person name="Sharon I."/>
            <person name="Castelle C.J."/>
            <person name="Probst A.J."/>
            <person name="Thomas B.C."/>
            <person name="Singh A."/>
            <person name="Wilkins M.J."/>
            <person name="Karaoz U."/>
            <person name="Brodie E.L."/>
            <person name="Williams K.H."/>
            <person name="Hubbard S.S."/>
            <person name="Banfield J.F."/>
        </authorList>
    </citation>
    <scope>NUCLEOTIDE SEQUENCE [LARGE SCALE GENOMIC DNA]</scope>
</reference>
<evidence type="ECO:0000256" key="1">
    <source>
        <dbReference type="SAM" id="Phobius"/>
    </source>
</evidence>
<comment type="caution">
    <text evidence="2">The sequence shown here is derived from an EMBL/GenBank/DDBJ whole genome shotgun (WGS) entry which is preliminary data.</text>
</comment>
<dbReference type="Proteomes" id="UP000179095">
    <property type="component" value="Unassembled WGS sequence"/>
</dbReference>
<keyword evidence="1" id="KW-0812">Transmembrane</keyword>
<name>A0A1F4RP86_UNCSA</name>